<comment type="caution">
    <text evidence="3">The sequence shown here is derived from an EMBL/GenBank/DDBJ whole genome shotgun (WGS) entry which is preliminary data.</text>
</comment>
<dbReference type="SUPFAM" id="SSF53254">
    <property type="entry name" value="Phosphoglycerate mutase-like"/>
    <property type="match status" value="1"/>
</dbReference>
<accession>A0A0P7BW25</accession>
<keyword evidence="1" id="KW-0378">Hydrolase</keyword>
<proteinExistence type="predicted"/>
<dbReference type="CDD" id="cd07067">
    <property type="entry name" value="HP_PGM_like"/>
    <property type="match status" value="1"/>
</dbReference>
<dbReference type="Gene3D" id="3.40.50.1240">
    <property type="entry name" value="Phosphoglycerate mutase-like"/>
    <property type="match status" value="1"/>
</dbReference>
<evidence type="ECO:0000256" key="1">
    <source>
        <dbReference type="ARBA" id="ARBA00022801"/>
    </source>
</evidence>
<dbReference type="PANTHER" id="PTHR20935:SF1">
    <property type="entry name" value="SLL1549 PROTEIN"/>
    <property type="match status" value="1"/>
</dbReference>
<dbReference type="SMART" id="SM00855">
    <property type="entry name" value="PGAM"/>
    <property type="match status" value="1"/>
</dbReference>
<dbReference type="PANTHER" id="PTHR20935">
    <property type="entry name" value="PHOSPHOGLYCERATE MUTASE-RELATED"/>
    <property type="match status" value="1"/>
</dbReference>
<evidence type="ECO:0000313" key="4">
    <source>
        <dbReference type="Proteomes" id="UP000050454"/>
    </source>
</evidence>
<dbReference type="Pfam" id="PF00300">
    <property type="entry name" value="His_Phos_1"/>
    <property type="match status" value="1"/>
</dbReference>
<dbReference type="OrthoDB" id="9810154at2"/>
<name>A0A0P7BW25_9BACT</name>
<dbReference type="InterPro" id="IPR051021">
    <property type="entry name" value="Mito_Ser/Thr_phosphatase"/>
</dbReference>
<dbReference type="RefSeq" id="WP_055147417.1">
    <property type="nucleotide sequence ID" value="NZ_JXSZ01000006.1"/>
</dbReference>
<protein>
    <submittedName>
        <fullName evidence="3">Phosphohistidine phosphatase</fullName>
    </submittedName>
</protein>
<keyword evidence="4" id="KW-1185">Reference proteome</keyword>
<dbReference type="GO" id="GO:0016787">
    <property type="term" value="F:hydrolase activity"/>
    <property type="evidence" value="ECO:0007669"/>
    <property type="project" value="UniProtKB-KW"/>
</dbReference>
<dbReference type="InterPro" id="IPR013078">
    <property type="entry name" value="His_Pase_superF_clade-1"/>
</dbReference>
<evidence type="ECO:0000313" key="3">
    <source>
        <dbReference type="EMBL" id="KPM48874.1"/>
    </source>
</evidence>
<gene>
    <name evidence="3" type="ORF">AFM12_09950</name>
</gene>
<feature type="binding site" evidence="2">
    <location>
        <position position="61"/>
    </location>
    <ligand>
        <name>substrate</name>
    </ligand>
</feature>
<dbReference type="AlphaFoldDB" id="A0A0P7BW25"/>
<dbReference type="Proteomes" id="UP000050454">
    <property type="component" value="Unassembled WGS sequence"/>
</dbReference>
<reference evidence="3 4" key="1">
    <citation type="submission" date="2015-07" db="EMBL/GenBank/DDBJ databases">
        <title>The draft genome sequence of Leadbetterella sp. JN14-9.</title>
        <authorList>
            <person name="Liu Y."/>
            <person name="Du J."/>
            <person name="Shao Z."/>
        </authorList>
    </citation>
    <scope>NUCLEOTIDE SEQUENCE [LARGE SCALE GENOMIC DNA]</scope>
    <source>
        <strain evidence="3 4">JN14-9</strain>
    </source>
</reference>
<organism evidence="3 4">
    <name type="scientific">Jiulongibacter sediminis</name>
    <dbReference type="NCBI Taxonomy" id="1605367"/>
    <lineage>
        <taxon>Bacteria</taxon>
        <taxon>Pseudomonadati</taxon>
        <taxon>Bacteroidota</taxon>
        <taxon>Cytophagia</taxon>
        <taxon>Cytophagales</taxon>
        <taxon>Leadbetterellaceae</taxon>
        <taxon>Jiulongibacter</taxon>
    </lineage>
</organism>
<evidence type="ECO:0000256" key="2">
    <source>
        <dbReference type="PIRSR" id="PIRSR613078-2"/>
    </source>
</evidence>
<dbReference type="InterPro" id="IPR029033">
    <property type="entry name" value="His_PPase_superfam"/>
</dbReference>
<sequence>MKKTLYIVRHAHAEDLGNVRMFKDFDRRLTSKGIMQSAKLGQYFKTQKISIDFYLSSPAVRAFETAKVILEQFGKDQSLIQTDENLYGGGPKSYLAGINSISSAVSSAAIFGHNPDITFFAEYLTRDDIQGSMKKASVIQLEFEGLEWNEISGNTGSLVNRIDVADLN</sequence>
<dbReference type="EMBL" id="LGTQ01000006">
    <property type="protein sequence ID" value="KPM48874.1"/>
    <property type="molecule type" value="Genomic_DNA"/>
</dbReference>
<dbReference type="STRING" id="1605367.AFM12_09950"/>